<accession>A0A8B6CMP9</accession>
<gene>
    <name evidence="2" type="ORF">MGAL_10B030382</name>
</gene>
<name>A0A8B6CMP9_MYTGA</name>
<dbReference type="OrthoDB" id="10308957at2759"/>
<dbReference type="EMBL" id="UYJE01001925">
    <property type="protein sequence ID" value="VDI06410.1"/>
    <property type="molecule type" value="Genomic_DNA"/>
</dbReference>
<dbReference type="Proteomes" id="UP000596742">
    <property type="component" value="Unassembled WGS sequence"/>
</dbReference>
<evidence type="ECO:0000313" key="2">
    <source>
        <dbReference type="EMBL" id="VDI06410.1"/>
    </source>
</evidence>
<protein>
    <submittedName>
        <fullName evidence="2">Uncharacterized protein</fullName>
    </submittedName>
</protein>
<organism evidence="2 3">
    <name type="scientific">Mytilus galloprovincialis</name>
    <name type="common">Mediterranean mussel</name>
    <dbReference type="NCBI Taxonomy" id="29158"/>
    <lineage>
        <taxon>Eukaryota</taxon>
        <taxon>Metazoa</taxon>
        <taxon>Spiralia</taxon>
        <taxon>Lophotrochozoa</taxon>
        <taxon>Mollusca</taxon>
        <taxon>Bivalvia</taxon>
        <taxon>Autobranchia</taxon>
        <taxon>Pteriomorphia</taxon>
        <taxon>Mytilida</taxon>
        <taxon>Mytiloidea</taxon>
        <taxon>Mytilidae</taxon>
        <taxon>Mytilinae</taxon>
        <taxon>Mytilus</taxon>
    </lineage>
</organism>
<evidence type="ECO:0000256" key="1">
    <source>
        <dbReference type="SAM" id="MobiDB-lite"/>
    </source>
</evidence>
<feature type="compositionally biased region" description="Polar residues" evidence="1">
    <location>
        <begin position="1"/>
        <end position="13"/>
    </location>
</feature>
<sequence>MEYSEKTSSSQDTYSDEGNIPPQKRKRRKAETGSRVKRKRRAVRHDIDTPFITTSPGQADFLIPCSTSDWNSCHLESLRIYFENAPKPISVLLDKVYQNTGMFGPLNEEQSRCVKKQQDSMLFSTSLSDVMTYASEYYHYSNKHCDSRSYEEIITELDRVSLLQKQGQSLDQVVYLLNHIMMMIQKMRSSLKTLPKSGFKDLFKIFIQLSGLFASDGKLWTADRIILRDHEVISEADVAITSVGTDKEEFDDISALVSIVEMYIHPAGKIYNCPPPTDELMLSFTDGITQTP</sequence>
<reference evidence="2" key="1">
    <citation type="submission" date="2018-11" db="EMBL/GenBank/DDBJ databases">
        <authorList>
            <person name="Alioto T."/>
            <person name="Alioto T."/>
        </authorList>
    </citation>
    <scope>NUCLEOTIDE SEQUENCE</scope>
</reference>
<comment type="caution">
    <text evidence="2">The sequence shown here is derived from an EMBL/GenBank/DDBJ whole genome shotgun (WGS) entry which is preliminary data.</text>
</comment>
<dbReference type="AlphaFoldDB" id="A0A8B6CMP9"/>
<keyword evidence="3" id="KW-1185">Reference proteome</keyword>
<feature type="compositionally biased region" description="Basic residues" evidence="1">
    <location>
        <begin position="23"/>
        <end position="41"/>
    </location>
</feature>
<evidence type="ECO:0000313" key="3">
    <source>
        <dbReference type="Proteomes" id="UP000596742"/>
    </source>
</evidence>
<feature type="region of interest" description="Disordered" evidence="1">
    <location>
        <begin position="1"/>
        <end position="41"/>
    </location>
</feature>
<proteinExistence type="predicted"/>